<protein>
    <submittedName>
        <fullName evidence="2">Phosphoglycerate mutase</fullName>
    </submittedName>
</protein>
<evidence type="ECO:0000256" key="1">
    <source>
        <dbReference type="SAM" id="Phobius"/>
    </source>
</evidence>
<dbReference type="EMBL" id="PGGK01000005">
    <property type="protein sequence ID" value="TGC09355.1"/>
    <property type="molecule type" value="Genomic_DNA"/>
</dbReference>
<keyword evidence="1" id="KW-0812">Transmembrane</keyword>
<dbReference type="InterPro" id="IPR002591">
    <property type="entry name" value="Phosphodiest/P_Trfase"/>
</dbReference>
<keyword evidence="1" id="KW-0472">Membrane</keyword>
<dbReference type="Gene3D" id="3.40.720.10">
    <property type="entry name" value="Alkaline Phosphatase, subunit A"/>
    <property type="match status" value="1"/>
</dbReference>
<sequence>MKIIITRLQKTIFGIFILFFLLNLLLQPVNAYSVVEVNPVDTPHGAVILIVDGLSSSYIYPEFTPYALDGSVIGKASTPNISMIFDQSCRVLDVRAPQTYTEAGHSVLVTGYSKALSDTVEGTGTTIYDVAHEYDYSTFAIMQKGDFWSLRAKQDAIVHDASNSINRPEMMTDTNIRTTASKKISMDITTLMQENILILQPELEEFNEGSQERYDIYDNWAIETGIDVMDFMQSEYPDQPYLLTINVGAVDSAGHYKKDSGYLATIEGIDYACLSLYQKCRENNMAFIFTADHGMAFASADARGGHQSDKYARTDEAQKVPFVVSAIDVESTLIAGEYGQEDIAPTILEILDLPGELKFSDGEMIELKDHVSLRVNTPGKGKIIIESNDAIISEIDATDDCLFRGMEAGNEYVIRFVSDADTSQVLEKEIFLVKSESIDLRPAASAPENDISFQNPRNLIGGTLIGIINLTGFALIRRILKE</sequence>
<dbReference type="Proteomes" id="UP000297295">
    <property type="component" value="Unassembled WGS sequence"/>
</dbReference>
<reference evidence="2 3" key="1">
    <citation type="submission" date="2017-11" db="EMBL/GenBank/DDBJ databases">
        <title>Isolation and Characterization of Methanogenic Archaea from Saline Meromictic Lake at Siberia.</title>
        <authorList>
            <person name="Shen Y."/>
            <person name="Huang H.-H."/>
            <person name="Lai M.-C."/>
            <person name="Chen S.-C."/>
        </authorList>
    </citation>
    <scope>NUCLEOTIDE SEQUENCE [LARGE SCALE GENOMIC DNA]</scope>
    <source>
        <strain evidence="2 3">SY-01</strain>
    </source>
</reference>
<feature type="transmembrane region" description="Helical" evidence="1">
    <location>
        <begin position="459"/>
        <end position="476"/>
    </location>
</feature>
<gene>
    <name evidence="2" type="ORF">CUN85_05810</name>
</gene>
<dbReference type="AlphaFoldDB" id="A0A4E0PZG3"/>
<keyword evidence="3" id="KW-1185">Reference proteome</keyword>
<accession>A0A4E0PZG3</accession>
<comment type="caution">
    <text evidence="2">The sequence shown here is derived from an EMBL/GenBank/DDBJ whole genome shotgun (WGS) entry which is preliminary data.</text>
</comment>
<dbReference type="InterPro" id="IPR017850">
    <property type="entry name" value="Alkaline_phosphatase_core_sf"/>
</dbReference>
<organism evidence="2 3">
    <name type="scientific">Methanolobus halotolerans</name>
    <dbReference type="NCBI Taxonomy" id="2052935"/>
    <lineage>
        <taxon>Archaea</taxon>
        <taxon>Methanobacteriati</taxon>
        <taxon>Methanobacteriota</taxon>
        <taxon>Stenosarchaea group</taxon>
        <taxon>Methanomicrobia</taxon>
        <taxon>Methanosarcinales</taxon>
        <taxon>Methanosarcinaceae</taxon>
        <taxon>Methanolobus</taxon>
    </lineage>
</organism>
<dbReference type="InterPro" id="IPR025660">
    <property type="entry name" value="Pept_his_AS"/>
</dbReference>
<evidence type="ECO:0000313" key="2">
    <source>
        <dbReference type="EMBL" id="TGC09355.1"/>
    </source>
</evidence>
<dbReference type="SUPFAM" id="SSF53649">
    <property type="entry name" value="Alkaline phosphatase-like"/>
    <property type="match status" value="1"/>
</dbReference>
<evidence type="ECO:0000313" key="3">
    <source>
        <dbReference type="Proteomes" id="UP000297295"/>
    </source>
</evidence>
<dbReference type="PROSITE" id="PS00639">
    <property type="entry name" value="THIOL_PROTEASE_HIS"/>
    <property type="match status" value="1"/>
</dbReference>
<proteinExistence type="predicted"/>
<dbReference type="Pfam" id="PF01663">
    <property type="entry name" value="Phosphodiest"/>
    <property type="match status" value="1"/>
</dbReference>
<name>A0A4E0PZG3_9EURY</name>
<keyword evidence="1" id="KW-1133">Transmembrane helix</keyword>